<keyword evidence="1" id="KW-1133">Transmembrane helix</keyword>
<evidence type="ECO:0000313" key="2">
    <source>
        <dbReference type="Ensembl" id="ENSPEMP00000032087.1"/>
    </source>
</evidence>
<protein>
    <submittedName>
        <fullName evidence="2">Uncharacterized protein</fullName>
    </submittedName>
</protein>
<sequence length="124" mass="14013">MNSLRLYHVSLCLSIKEGQSIEGVIGRGHGRQHIFTANRTTSHSTSRTGPLSGKMFGNPGEKLVKKKWNCYELPKFEKNFYQEHPDFAGRPSLLIFLVSSSYLLLVSTKTMVLFSFSLMISSIR</sequence>
<name>A0A8C8W2J1_PERMB</name>
<organism evidence="2 3">
    <name type="scientific">Peromyscus maniculatus bairdii</name>
    <name type="common">Prairie deer mouse</name>
    <dbReference type="NCBI Taxonomy" id="230844"/>
    <lineage>
        <taxon>Eukaryota</taxon>
        <taxon>Metazoa</taxon>
        <taxon>Chordata</taxon>
        <taxon>Craniata</taxon>
        <taxon>Vertebrata</taxon>
        <taxon>Euteleostomi</taxon>
        <taxon>Mammalia</taxon>
        <taxon>Eutheria</taxon>
        <taxon>Euarchontoglires</taxon>
        <taxon>Glires</taxon>
        <taxon>Rodentia</taxon>
        <taxon>Myomorpha</taxon>
        <taxon>Muroidea</taxon>
        <taxon>Cricetidae</taxon>
        <taxon>Neotominae</taxon>
        <taxon>Peromyscus</taxon>
    </lineage>
</organism>
<accession>A0A8C8W2J1</accession>
<feature type="transmembrane region" description="Helical" evidence="1">
    <location>
        <begin position="93"/>
        <end position="120"/>
    </location>
</feature>
<evidence type="ECO:0000256" key="1">
    <source>
        <dbReference type="SAM" id="Phobius"/>
    </source>
</evidence>
<reference evidence="2 3" key="1">
    <citation type="submission" date="2018-10" db="EMBL/GenBank/DDBJ databases">
        <title>Improved assembly of the deer mouse Peromyscus maniculatus genome.</title>
        <authorList>
            <person name="Lassance J.-M."/>
            <person name="Hoekstra H.E."/>
        </authorList>
    </citation>
    <scope>NUCLEOTIDE SEQUENCE [LARGE SCALE GENOMIC DNA]</scope>
</reference>
<keyword evidence="1" id="KW-0812">Transmembrane</keyword>
<dbReference type="Proteomes" id="UP000694547">
    <property type="component" value="Chromosome X"/>
</dbReference>
<dbReference type="AlphaFoldDB" id="A0A8C8W2J1"/>
<proteinExistence type="predicted"/>
<dbReference type="GeneTree" id="ENSGT00990000205077"/>
<reference evidence="2" key="3">
    <citation type="submission" date="2025-09" db="UniProtKB">
        <authorList>
            <consortium name="Ensembl"/>
        </authorList>
    </citation>
    <scope>IDENTIFICATION</scope>
</reference>
<reference evidence="2" key="2">
    <citation type="submission" date="2025-08" db="UniProtKB">
        <authorList>
            <consortium name="Ensembl"/>
        </authorList>
    </citation>
    <scope>IDENTIFICATION</scope>
</reference>
<keyword evidence="3" id="KW-1185">Reference proteome</keyword>
<keyword evidence="1" id="KW-0472">Membrane</keyword>
<evidence type="ECO:0000313" key="3">
    <source>
        <dbReference type="Proteomes" id="UP000694547"/>
    </source>
</evidence>
<dbReference type="Ensembl" id="ENSPEMT00000041366.1">
    <property type="protein sequence ID" value="ENSPEMP00000032087.1"/>
    <property type="gene ID" value="ENSPEMG00000024707.1"/>
</dbReference>